<sequence>MPARPMTATRFLARMSLETEVGTALSDTRIRLLEEIGRKGSINQAAKAVPLSYKAAWDAIDTMNNLAPEPLVVRVTGGRQGGGTQLTEYGRRIVAMYRALEIEYQAALDRLSERLNDVGGGDIQAFQKLMHSMSMKTSARNQFAGIVTGLRDGGVDYEVRLRLDPRHEITSVITKASAENLNLQIGKEVFAMVKSSSVMLAVDKGMKLTARNQLWGEVVAVHEGPVNNEVTLQLPSGRNVTAVVTQDSCTALGIEVGTEACAFFKSSSVILAAYD</sequence>
<dbReference type="SUPFAM" id="SSF50331">
    <property type="entry name" value="MOP-like"/>
    <property type="match status" value="2"/>
</dbReference>
<dbReference type="InterPro" id="IPR051815">
    <property type="entry name" value="Molybdate_resp_trans_reg"/>
</dbReference>
<evidence type="ECO:0000256" key="3">
    <source>
        <dbReference type="ARBA" id="ARBA00022505"/>
    </source>
</evidence>
<feature type="domain" description="Mop" evidence="7">
    <location>
        <begin position="136"/>
        <end position="202"/>
    </location>
</feature>
<dbReference type="InterPro" id="IPR000847">
    <property type="entry name" value="LysR_HTH_N"/>
</dbReference>
<dbReference type="AlphaFoldDB" id="A0A4R6DHC8"/>
<evidence type="ECO:0000256" key="1">
    <source>
        <dbReference type="ARBA" id="ARBA00008110"/>
    </source>
</evidence>
<dbReference type="SUPFAM" id="SSF46785">
    <property type="entry name" value="Winged helix' DNA-binding domain"/>
    <property type="match status" value="1"/>
</dbReference>
<dbReference type="NCBIfam" id="TIGR00638">
    <property type="entry name" value="Mop"/>
    <property type="match status" value="2"/>
</dbReference>
<proteinExistence type="inferred from homology"/>
<dbReference type="NCBIfam" id="TIGR00637">
    <property type="entry name" value="ModE_repress"/>
    <property type="match status" value="1"/>
</dbReference>
<name>A0A4R6DHC8_9RHOO</name>
<evidence type="ECO:0000256" key="6">
    <source>
        <dbReference type="PIRSR" id="PIRSR005763-1"/>
    </source>
</evidence>
<dbReference type="InterPro" id="IPR036388">
    <property type="entry name" value="WH-like_DNA-bd_sf"/>
</dbReference>
<dbReference type="Gene3D" id="2.40.50.100">
    <property type="match status" value="2"/>
</dbReference>
<evidence type="ECO:0000313" key="8">
    <source>
        <dbReference type="EMBL" id="TDN44087.1"/>
    </source>
</evidence>
<dbReference type="InterPro" id="IPR036390">
    <property type="entry name" value="WH_DNA-bd_sf"/>
</dbReference>
<keyword evidence="9" id="KW-1185">Reference proteome</keyword>
<dbReference type="InterPro" id="IPR005116">
    <property type="entry name" value="Transp-assoc_OB_typ1"/>
</dbReference>
<dbReference type="EMBL" id="SNVV01000036">
    <property type="protein sequence ID" value="TDN44087.1"/>
    <property type="molecule type" value="Genomic_DNA"/>
</dbReference>
<feature type="domain" description="Mop" evidence="7">
    <location>
        <begin position="207"/>
        <end position="273"/>
    </location>
</feature>
<comment type="caution">
    <text evidence="8">The sequence shown here is derived from an EMBL/GenBank/DDBJ whole genome shotgun (WGS) entry which is preliminary data.</text>
</comment>
<evidence type="ECO:0000313" key="9">
    <source>
        <dbReference type="Proteomes" id="UP000295129"/>
    </source>
</evidence>
<evidence type="ECO:0000259" key="7">
    <source>
        <dbReference type="PROSITE" id="PS51866"/>
    </source>
</evidence>
<dbReference type="GO" id="GO:0015689">
    <property type="term" value="P:molybdate ion transport"/>
    <property type="evidence" value="ECO:0007669"/>
    <property type="project" value="UniProtKB-UniRule"/>
</dbReference>
<dbReference type="Gene3D" id="1.10.10.10">
    <property type="entry name" value="Winged helix-like DNA-binding domain superfamily/Winged helix DNA-binding domain"/>
    <property type="match status" value="1"/>
</dbReference>
<keyword evidence="3 5" id="KW-0500">Molybdenum</keyword>
<dbReference type="Pfam" id="PF00126">
    <property type="entry name" value="HTH_1"/>
    <property type="match status" value="1"/>
</dbReference>
<dbReference type="PROSITE" id="PS51866">
    <property type="entry name" value="MOP"/>
    <property type="match status" value="2"/>
</dbReference>
<gene>
    <name evidence="8" type="ORF">C7389_1364</name>
</gene>
<evidence type="ECO:0000256" key="2">
    <source>
        <dbReference type="ARBA" id="ARBA00022448"/>
    </source>
</evidence>
<accession>A0A4R6DHC8</accession>
<dbReference type="GO" id="GO:0030151">
    <property type="term" value="F:molybdenum ion binding"/>
    <property type="evidence" value="ECO:0007669"/>
    <property type="project" value="UniProtKB-UniRule"/>
</dbReference>
<feature type="region of interest" description="Required for dimer formation and molybdate binding" evidence="6">
    <location>
        <begin position="137"/>
        <end position="145"/>
    </location>
</feature>
<protein>
    <submittedName>
        <fullName evidence="8">Molybdate transport system regulatory protein</fullName>
    </submittedName>
</protein>
<dbReference type="PIRSF" id="PIRSF005763">
    <property type="entry name" value="Txn_reg_ModE"/>
    <property type="match status" value="1"/>
</dbReference>
<dbReference type="Proteomes" id="UP000295129">
    <property type="component" value="Unassembled WGS sequence"/>
</dbReference>
<dbReference type="InterPro" id="IPR016462">
    <property type="entry name" value="ModE"/>
</dbReference>
<keyword evidence="4" id="KW-0677">Repeat</keyword>
<evidence type="ECO:0000256" key="5">
    <source>
        <dbReference type="PIRNR" id="PIRNR005763"/>
    </source>
</evidence>
<dbReference type="InterPro" id="IPR003725">
    <property type="entry name" value="ModE-bd_N"/>
</dbReference>
<dbReference type="PANTHER" id="PTHR30432:SF1">
    <property type="entry name" value="DNA-BINDING TRANSCRIPTIONAL DUAL REGULATOR MODE"/>
    <property type="match status" value="1"/>
</dbReference>
<dbReference type="PANTHER" id="PTHR30432">
    <property type="entry name" value="TRANSCRIPTIONAL REGULATOR MODE"/>
    <property type="match status" value="1"/>
</dbReference>
<dbReference type="InterPro" id="IPR004606">
    <property type="entry name" value="Mop_domain"/>
</dbReference>
<keyword evidence="2 5" id="KW-0813">Transport</keyword>
<dbReference type="GO" id="GO:0003700">
    <property type="term" value="F:DNA-binding transcription factor activity"/>
    <property type="evidence" value="ECO:0007669"/>
    <property type="project" value="InterPro"/>
</dbReference>
<comment type="similarity">
    <text evidence="1 5">Belongs to the ModE family.</text>
</comment>
<evidence type="ECO:0000256" key="4">
    <source>
        <dbReference type="ARBA" id="ARBA00022737"/>
    </source>
</evidence>
<dbReference type="InterPro" id="IPR008995">
    <property type="entry name" value="Mo/tungstate-bd_C_term_dom"/>
</dbReference>
<organism evidence="8 9">
    <name type="scientific">Azoarcus indigens</name>
    <dbReference type="NCBI Taxonomy" id="29545"/>
    <lineage>
        <taxon>Bacteria</taxon>
        <taxon>Pseudomonadati</taxon>
        <taxon>Pseudomonadota</taxon>
        <taxon>Betaproteobacteria</taxon>
        <taxon>Rhodocyclales</taxon>
        <taxon>Zoogloeaceae</taxon>
        <taxon>Azoarcus</taxon>
    </lineage>
</organism>
<reference evidence="8 9" key="1">
    <citation type="submission" date="2019-03" db="EMBL/GenBank/DDBJ databases">
        <title>Genomic Encyclopedia of Type Strains, Phase IV (KMG-IV): sequencing the most valuable type-strain genomes for metagenomic binning, comparative biology and taxonomic classification.</title>
        <authorList>
            <person name="Goeker M."/>
        </authorList>
    </citation>
    <scope>NUCLEOTIDE SEQUENCE [LARGE SCALE GENOMIC DNA]</scope>
    <source>
        <strain evidence="8 9">DSM 12121</strain>
    </source>
</reference>
<dbReference type="Pfam" id="PF03459">
    <property type="entry name" value="TOBE"/>
    <property type="match status" value="2"/>
</dbReference>